<name>A0A023F7V1_TRIIF</name>
<dbReference type="EMBL" id="GBBI01001399">
    <property type="protein sequence ID" value="JAC17313.1"/>
    <property type="molecule type" value="mRNA"/>
</dbReference>
<evidence type="ECO:0000313" key="9">
    <source>
        <dbReference type="EMBL" id="JAC17313.1"/>
    </source>
</evidence>
<dbReference type="GO" id="GO:0045747">
    <property type="term" value="P:positive regulation of Notch signaling pathway"/>
    <property type="evidence" value="ECO:0007669"/>
    <property type="project" value="TreeGrafter"/>
</dbReference>
<accession>A0A023F7V1</accession>
<proteinExistence type="evidence at transcript level"/>
<reference evidence="9" key="1">
    <citation type="journal article" date="2014" name="PLoS Negl. Trop. Dis.">
        <title>An updated insight into the Sialotranscriptome of Triatoma infestans: developmental stage and geographic variations.</title>
        <authorList>
            <person name="Schwarz A."/>
            <person name="Medrano-Mercado N."/>
            <person name="Schaub G.A."/>
            <person name="Struchiner C.J."/>
            <person name="Bargues M.D."/>
            <person name="Levy M.Z."/>
            <person name="Ribeiro J.M."/>
        </authorList>
    </citation>
    <scope>NUCLEOTIDE SEQUENCE</scope>
    <source>
        <strain evidence="9">Chile</strain>
        <tissue evidence="9">Salivary glands</tissue>
    </source>
</reference>
<evidence type="ECO:0000256" key="4">
    <source>
        <dbReference type="ARBA" id="ARBA00022676"/>
    </source>
</evidence>
<comment type="subcellular location">
    <subcellularLocation>
        <location evidence="1">Endoplasmic reticulum lumen</location>
    </subcellularLocation>
</comment>
<sequence>MLHYFILFLLNINTLHSQPSDCNGAKCKQSHNLYDKESNYFLTQYNKALALYKNQTCDECSCYLNVIEADLRPFKNGITEEMIRICSSKGVKYQLIEGKWYRSKECLFPSRCEGVEYFLDKLSHELPDLELCVNFHDWSQISKYHSTPLPLFSFSKTNDYYDIMYPAWSFWKGGPAIKLIPQGLGRWDLGRQSLLKSAERWPWGNKVRKAFFRGSRTSSERDNIVLLSRANPSIADAAYTKNQAWKSVKDTLGEPPTDEISLEDHCKYKYLFNFRGVAASFRFKYLFLCRSLVIHVGDEWKEFFYPSLKPWIHFVPLDKNATIEDYRKLLNFLNEEDNIAKSIALRGFDFVYKYLKMEDIFCYWRRLLIQYSKLLTFEPKYSAELILLKKSS</sequence>
<evidence type="ECO:0000259" key="8">
    <source>
        <dbReference type="SMART" id="SM00672"/>
    </source>
</evidence>
<dbReference type="PANTHER" id="PTHR12203">
    <property type="entry name" value="KDEL LYS-ASP-GLU-LEU CONTAINING - RELATED"/>
    <property type="match status" value="1"/>
</dbReference>
<keyword evidence="5 9" id="KW-0808">Transferase</keyword>
<protein>
    <submittedName>
        <fullName evidence="9">Putative o-glucosyltransferase rumi</fullName>
    </submittedName>
</protein>
<comment type="pathway">
    <text evidence="2">Protein modification; protein glycosylation.</text>
</comment>
<evidence type="ECO:0000256" key="5">
    <source>
        <dbReference type="ARBA" id="ARBA00022679"/>
    </source>
</evidence>
<dbReference type="GO" id="GO:0035251">
    <property type="term" value="F:UDP-glucosyltransferase activity"/>
    <property type="evidence" value="ECO:0007669"/>
    <property type="project" value="TreeGrafter"/>
</dbReference>
<dbReference type="AlphaFoldDB" id="A0A023F7V1"/>
<evidence type="ECO:0000256" key="6">
    <source>
        <dbReference type="ARBA" id="ARBA00045690"/>
    </source>
</evidence>
<evidence type="ECO:0000256" key="7">
    <source>
        <dbReference type="SAM" id="SignalP"/>
    </source>
</evidence>
<dbReference type="InterPro" id="IPR006598">
    <property type="entry name" value="CAP10"/>
</dbReference>
<evidence type="ECO:0000256" key="2">
    <source>
        <dbReference type="ARBA" id="ARBA00004922"/>
    </source>
</evidence>
<feature type="domain" description="Glycosyl transferase CAP10" evidence="8">
    <location>
        <begin position="125"/>
        <end position="378"/>
    </location>
</feature>
<dbReference type="GO" id="GO:0035252">
    <property type="term" value="F:UDP-xylosyltransferase activity"/>
    <property type="evidence" value="ECO:0007669"/>
    <property type="project" value="TreeGrafter"/>
</dbReference>
<comment type="similarity">
    <text evidence="3">Belongs to the glycosyltransferase 90 family.</text>
</comment>
<feature type="signal peptide" evidence="7">
    <location>
        <begin position="1"/>
        <end position="17"/>
    </location>
</feature>
<dbReference type="GO" id="GO:0006493">
    <property type="term" value="P:protein O-linked glycosylation"/>
    <property type="evidence" value="ECO:0007669"/>
    <property type="project" value="TreeGrafter"/>
</dbReference>
<evidence type="ECO:0000256" key="3">
    <source>
        <dbReference type="ARBA" id="ARBA00010118"/>
    </source>
</evidence>
<keyword evidence="7" id="KW-0732">Signal</keyword>
<feature type="chain" id="PRO_5001520529" evidence="7">
    <location>
        <begin position="18"/>
        <end position="392"/>
    </location>
</feature>
<comment type="function">
    <text evidence="6">Protein O-glucosyltransferase. Catalyzes the reaction that attaches glucose through an O-glycosidic linkage to a conserved serine residue found in the consensus sequence C-X-S-X-[PA]-C in epidermal growth factor-like repeats. Regulates Notch signaling by glucosylating Notch in the ER, glucosylation is required for the correct folding and cleavage of Notch.</text>
</comment>
<dbReference type="Pfam" id="PF05686">
    <property type="entry name" value="Glyco_transf_90"/>
    <property type="match status" value="1"/>
</dbReference>
<evidence type="ECO:0000256" key="1">
    <source>
        <dbReference type="ARBA" id="ARBA00004319"/>
    </source>
</evidence>
<dbReference type="SMART" id="SM00672">
    <property type="entry name" value="CAP10"/>
    <property type="match status" value="1"/>
</dbReference>
<dbReference type="InterPro" id="IPR051091">
    <property type="entry name" value="O-Glucosyltr/Glycosyltrsf_90"/>
</dbReference>
<dbReference type="GO" id="GO:0005788">
    <property type="term" value="C:endoplasmic reticulum lumen"/>
    <property type="evidence" value="ECO:0007669"/>
    <property type="project" value="UniProtKB-SubCell"/>
</dbReference>
<dbReference type="PANTHER" id="PTHR12203:SF35">
    <property type="entry name" value="PROTEIN O-GLUCOSYLTRANSFERASE 1"/>
    <property type="match status" value="1"/>
</dbReference>
<organism evidence="9">
    <name type="scientific">Triatoma infestans</name>
    <name type="common">Assassin bug</name>
    <dbReference type="NCBI Taxonomy" id="30076"/>
    <lineage>
        <taxon>Eukaryota</taxon>
        <taxon>Metazoa</taxon>
        <taxon>Ecdysozoa</taxon>
        <taxon>Arthropoda</taxon>
        <taxon>Hexapoda</taxon>
        <taxon>Insecta</taxon>
        <taxon>Pterygota</taxon>
        <taxon>Neoptera</taxon>
        <taxon>Paraneoptera</taxon>
        <taxon>Hemiptera</taxon>
        <taxon>Heteroptera</taxon>
        <taxon>Panheteroptera</taxon>
        <taxon>Cimicomorpha</taxon>
        <taxon>Reduviidae</taxon>
        <taxon>Triatominae</taxon>
        <taxon>Triatoma</taxon>
    </lineage>
</organism>
<keyword evidence="4" id="KW-0328">Glycosyltransferase</keyword>